<evidence type="ECO:0000313" key="7">
    <source>
        <dbReference type="Proteomes" id="UP001155145"/>
    </source>
</evidence>
<evidence type="ECO:0000259" key="3">
    <source>
        <dbReference type="PROSITE" id="PS50056"/>
    </source>
</evidence>
<evidence type="ECO:0000256" key="2">
    <source>
        <dbReference type="SAM" id="MobiDB-lite"/>
    </source>
</evidence>
<dbReference type="GO" id="GO:0004721">
    <property type="term" value="F:phosphoprotein phosphatase activity"/>
    <property type="evidence" value="ECO:0007669"/>
    <property type="project" value="InterPro"/>
</dbReference>
<evidence type="ECO:0000313" key="6">
    <source>
        <dbReference type="Proteomes" id="UP000829758"/>
    </source>
</evidence>
<evidence type="ECO:0000256" key="1">
    <source>
        <dbReference type="ARBA" id="ARBA00009580"/>
    </source>
</evidence>
<dbReference type="EMBL" id="JAJFZT010000007">
    <property type="protein sequence ID" value="MCC3273443.1"/>
    <property type="molecule type" value="Genomic_DNA"/>
</dbReference>
<dbReference type="InterPro" id="IPR026893">
    <property type="entry name" value="Tyr/Ser_Pase_IphP-type"/>
</dbReference>
<dbReference type="PANTHER" id="PTHR31126">
    <property type="entry name" value="TYROSINE-PROTEIN PHOSPHATASE"/>
    <property type="match status" value="1"/>
</dbReference>
<reference evidence="4" key="1">
    <citation type="submission" date="2021-10" db="EMBL/GenBank/DDBJ databases">
        <title>Novel species in genus Arthrobacter.</title>
        <authorList>
            <person name="Liu Y."/>
        </authorList>
    </citation>
    <scope>NUCLEOTIDE SEQUENCE</scope>
    <source>
        <strain evidence="6">zg-Y462</strain>
        <strain evidence="4">Zg-Y462</strain>
    </source>
</reference>
<name>A0A9X1M8B6_9MICC</name>
<dbReference type="Proteomes" id="UP001155145">
    <property type="component" value="Unassembled WGS sequence"/>
</dbReference>
<dbReference type="SUPFAM" id="SSF52799">
    <property type="entry name" value="(Phosphotyrosine protein) phosphatases II"/>
    <property type="match status" value="1"/>
</dbReference>
<dbReference type="RefSeq" id="WP_227905694.1">
    <property type="nucleotide sequence ID" value="NZ_CP094984.1"/>
</dbReference>
<comment type="similarity">
    <text evidence="1">Belongs to the protein-tyrosine phosphatase family.</text>
</comment>
<dbReference type="PROSITE" id="PS50056">
    <property type="entry name" value="TYR_PHOSPHATASE_2"/>
    <property type="match status" value="1"/>
</dbReference>
<protein>
    <submittedName>
        <fullName evidence="4">Tyrosine-protein phosphatase</fullName>
    </submittedName>
</protein>
<feature type="domain" description="Tyrosine specific protein phosphatases" evidence="3">
    <location>
        <begin position="130"/>
        <end position="187"/>
    </location>
</feature>
<evidence type="ECO:0000313" key="5">
    <source>
        <dbReference type="EMBL" id="UON92583.1"/>
    </source>
</evidence>
<keyword evidence="6" id="KW-1185">Reference proteome</keyword>
<dbReference type="PROSITE" id="PS00383">
    <property type="entry name" value="TYR_PHOSPHATASE_1"/>
    <property type="match status" value="1"/>
</dbReference>
<dbReference type="Proteomes" id="UP000829758">
    <property type="component" value="Chromosome"/>
</dbReference>
<proteinExistence type="inferred from homology"/>
<sequence length="261" mass="27103">MSEATRPASASAPAPAPLANLRDLGGIPVRGGRIRPGLVLRSDDVATTTPAQVAELVEAGLSTIIDLRSAQEAQRTGRGPSADHPLRYLALPLTDAEAAPPELAGQFLASVRTPEHVGQWYAKIFTGRKEALVRGLEAVADAPGTVLFHCAAGKDRTGMFAAALLAVLGADPEDIADDYSLTQDRMPEVYRRMGLAELSAGADIPLDHPVLAAHPAAMRTMLAVLDSHSGGITGVLRAGGLTTDLAGRLHGKLVQPVPSGL</sequence>
<dbReference type="PANTHER" id="PTHR31126:SF1">
    <property type="entry name" value="TYROSINE SPECIFIC PROTEIN PHOSPHATASES DOMAIN-CONTAINING PROTEIN"/>
    <property type="match status" value="1"/>
</dbReference>
<dbReference type="Pfam" id="PF13350">
    <property type="entry name" value="Y_phosphatase3"/>
    <property type="match status" value="1"/>
</dbReference>
<accession>A0A9X1M8B6</accession>
<evidence type="ECO:0000313" key="4">
    <source>
        <dbReference type="EMBL" id="MCC3273443.1"/>
    </source>
</evidence>
<dbReference type="InterPro" id="IPR029021">
    <property type="entry name" value="Prot-tyrosine_phosphatase-like"/>
</dbReference>
<dbReference type="Gene3D" id="3.90.190.10">
    <property type="entry name" value="Protein tyrosine phosphatase superfamily"/>
    <property type="match status" value="1"/>
</dbReference>
<feature type="region of interest" description="Disordered" evidence="2">
    <location>
        <begin position="1"/>
        <end position="22"/>
    </location>
</feature>
<gene>
    <name evidence="4" type="ORF">LJ755_11955</name>
    <name evidence="5" type="ORF">MUK71_02750</name>
</gene>
<dbReference type="AlphaFoldDB" id="A0A9X1M8B6"/>
<dbReference type="EMBL" id="CP094984">
    <property type="protein sequence ID" value="UON92583.1"/>
    <property type="molecule type" value="Genomic_DNA"/>
</dbReference>
<organism evidence="4 7">
    <name type="scientific">Arthrobacter zhangbolii</name>
    <dbReference type="NCBI Taxonomy" id="2886936"/>
    <lineage>
        <taxon>Bacteria</taxon>
        <taxon>Bacillati</taxon>
        <taxon>Actinomycetota</taxon>
        <taxon>Actinomycetes</taxon>
        <taxon>Micrococcales</taxon>
        <taxon>Micrococcaceae</taxon>
        <taxon>Arthrobacter</taxon>
    </lineage>
</organism>
<dbReference type="InterPro" id="IPR016130">
    <property type="entry name" value="Tyr_Pase_AS"/>
</dbReference>
<dbReference type="InterPro" id="IPR000387">
    <property type="entry name" value="Tyr_Pase_dom"/>
</dbReference>